<reference evidence="3 4" key="1">
    <citation type="submission" date="2022-10" db="EMBL/GenBank/DDBJ databases">
        <title>Luteolibacter arcticus strain CCTCC AB 2014275, whole genome shotgun sequencing project.</title>
        <authorList>
            <person name="Zhao G."/>
            <person name="Shen L."/>
        </authorList>
    </citation>
    <scope>NUCLEOTIDE SEQUENCE [LARGE SCALE GENOMIC DNA]</scope>
    <source>
        <strain evidence="3 4">CCTCC AB 2014275</strain>
    </source>
</reference>
<evidence type="ECO:0000259" key="2">
    <source>
        <dbReference type="Pfam" id="PF16871"/>
    </source>
</evidence>
<dbReference type="Pfam" id="PF11958">
    <property type="entry name" value="DUF3472"/>
    <property type="match status" value="1"/>
</dbReference>
<evidence type="ECO:0000313" key="4">
    <source>
        <dbReference type="Proteomes" id="UP001320876"/>
    </source>
</evidence>
<organism evidence="3 4">
    <name type="scientific">Luteolibacter arcticus</name>
    <dbReference type="NCBI Taxonomy" id="1581411"/>
    <lineage>
        <taxon>Bacteria</taxon>
        <taxon>Pseudomonadati</taxon>
        <taxon>Verrucomicrobiota</taxon>
        <taxon>Verrucomicrobiia</taxon>
        <taxon>Verrucomicrobiales</taxon>
        <taxon>Verrucomicrobiaceae</taxon>
        <taxon>Luteolibacter</taxon>
    </lineage>
</organism>
<accession>A0ABT3GPQ7</accession>
<evidence type="ECO:0000313" key="3">
    <source>
        <dbReference type="EMBL" id="MCW1925499.1"/>
    </source>
</evidence>
<keyword evidence="1" id="KW-0732">Signal</keyword>
<gene>
    <name evidence="3" type="ORF">OKA05_23275</name>
</gene>
<feature type="chain" id="PRO_5046117443" evidence="1">
    <location>
        <begin position="24"/>
        <end position="430"/>
    </location>
</feature>
<protein>
    <submittedName>
        <fullName evidence="3">DUF3472 domain-containing protein</fullName>
    </submittedName>
</protein>
<dbReference type="InterPro" id="IPR021862">
    <property type="entry name" value="DUF3472"/>
</dbReference>
<dbReference type="EMBL" id="JAPDDT010000014">
    <property type="protein sequence ID" value="MCW1925499.1"/>
    <property type="molecule type" value="Genomic_DNA"/>
</dbReference>
<dbReference type="Pfam" id="PF16871">
    <property type="entry name" value="DUF5077"/>
    <property type="match status" value="1"/>
</dbReference>
<dbReference type="Proteomes" id="UP001320876">
    <property type="component" value="Unassembled WGS sequence"/>
</dbReference>
<feature type="signal peptide" evidence="1">
    <location>
        <begin position="1"/>
        <end position="23"/>
    </location>
</feature>
<sequence>MLLLAQIRPWLLLAGLAPLPLHAAEKAVTSWTVPLAGNAYVTSGEGGQRWDDPKMVRSIYFRVDRSAELKLALKATVPQGESKIRATVEGKTFNADLKGSADFALGTIKVKEAGYVRVDLQGVTKDGPVFAEAGELLVSSETRDLTVAFVKDNEGNRFYWGRRGPSVHLGYKLPEKTTIEWFYNEVTVPEGKDPIGSYFMANGFGEGYFGIQVNSPTERRVLFSVWSPFSTDKPSEIPEDQRIALLAKGDGVHGGEFGGEGSGGQSYLRFPWKAGTTYRFLNRAKPDGKGHTVYTAWFFAPEANKWQLVASFKRPKTDKHMTGMHSFLENFADRNGWQNREAHYGNQWARDTEGNWHALTEARFTGDDIASRGYRLDYAGGVTGKEFFMRNGGFFADTVKLKSSFTRPSSGKTEPKIDFEKLEAVTTGLN</sequence>
<dbReference type="InterPro" id="IPR031712">
    <property type="entry name" value="DUF5077"/>
</dbReference>
<feature type="domain" description="DUF5077" evidence="2">
    <location>
        <begin position="33"/>
        <end position="142"/>
    </location>
</feature>
<proteinExistence type="predicted"/>
<comment type="caution">
    <text evidence="3">The sequence shown here is derived from an EMBL/GenBank/DDBJ whole genome shotgun (WGS) entry which is preliminary data.</text>
</comment>
<dbReference type="RefSeq" id="WP_264489605.1">
    <property type="nucleotide sequence ID" value="NZ_JAPDDT010000014.1"/>
</dbReference>
<evidence type="ECO:0000256" key="1">
    <source>
        <dbReference type="SAM" id="SignalP"/>
    </source>
</evidence>
<keyword evidence="4" id="KW-1185">Reference proteome</keyword>
<name>A0ABT3GPQ7_9BACT</name>